<dbReference type="Proteomes" id="UP000730482">
    <property type="component" value="Unassembled WGS sequence"/>
</dbReference>
<gene>
    <name evidence="1" type="ORF">KGQ19_34805</name>
</gene>
<dbReference type="EMBL" id="JAAFYZ010000168">
    <property type="protein sequence ID" value="MBS2552047.1"/>
    <property type="molecule type" value="Genomic_DNA"/>
</dbReference>
<name>A0ABS5L1C9_9ACTN</name>
<comment type="caution">
    <text evidence="1">The sequence shown here is derived from an EMBL/GenBank/DDBJ whole genome shotgun (WGS) entry which is preliminary data.</text>
</comment>
<proteinExistence type="predicted"/>
<accession>A0ABS5L1C9</accession>
<protein>
    <recommendedName>
        <fullName evidence="3">Serine protease</fullName>
    </recommendedName>
</protein>
<evidence type="ECO:0000313" key="2">
    <source>
        <dbReference type="Proteomes" id="UP000730482"/>
    </source>
</evidence>
<keyword evidence="2" id="KW-1185">Reference proteome</keyword>
<evidence type="ECO:0000313" key="1">
    <source>
        <dbReference type="EMBL" id="MBS2552047.1"/>
    </source>
</evidence>
<sequence>MSERNLASRRLRRGLAAIGALALTVGLAALSGGTASATTQIAQQAKHHKPQPHGRFGIVPMRSASTASTASAASRVHTFSPESGGTGGPLNYGGGPVQHNVQVYLVFWGNQWDSDSNGVESYMQNLFSGLGTSSDSWSTVTSQYTDSSGSGPTFGGAVLAGTWVDDAGAAPQSAAQSDIAAEAENGVSHFGITPTNDTQIVVLSPSGTNPDGFPNSGFCAWHDYDGTVSYTNMPYVLDAGSSCGANSVSNQLDGFSIVEGHEYAESMTDPQPSSGWVASDGEEDGDLCAWYNLGSVSLSTGSFAMQPTWSNSANGCAMSG</sequence>
<evidence type="ECO:0008006" key="3">
    <source>
        <dbReference type="Google" id="ProtNLM"/>
    </source>
</evidence>
<reference evidence="1 2" key="1">
    <citation type="submission" date="2020-02" db="EMBL/GenBank/DDBJ databases">
        <title>Acidophilic actinobacteria isolated from forest soil.</title>
        <authorList>
            <person name="Golinska P."/>
        </authorList>
    </citation>
    <scope>NUCLEOTIDE SEQUENCE [LARGE SCALE GENOMIC DNA]</scope>
    <source>
        <strain evidence="1 2">NL8</strain>
    </source>
</reference>
<organism evidence="1 2">
    <name type="scientific">Catenulispora pinistramenti</name>
    <dbReference type="NCBI Taxonomy" id="2705254"/>
    <lineage>
        <taxon>Bacteria</taxon>
        <taxon>Bacillati</taxon>
        <taxon>Actinomycetota</taxon>
        <taxon>Actinomycetes</taxon>
        <taxon>Catenulisporales</taxon>
        <taxon>Catenulisporaceae</taxon>
        <taxon>Catenulispora</taxon>
    </lineage>
</organism>
<dbReference type="RefSeq" id="WP_212017261.1">
    <property type="nucleotide sequence ID" value="NZ_JAAFYZ010000168.1"/>
</dbReference>